<dbReference type="EnsemblMetazoa" id="XM_777065">
    <property type="protein sequence ID" value="XP_782158"/>
    <property type="gene ID" value="LOC576796"/>
</dbReference>
<feature type="compositionally biased region" description="Low complexity" evidence="12">
    <location>
        <begin position="269"/>
        <end position="302"/>
    </location>
</feature>
<dbReference type="GO" id="GO:0008017">
    <property type="term" value="F:microtubule binding"/>
    <property type="evidence" value="ECO:0000318"/>
    <property type="project" value="GO_Central"/>
</dbReference>
<keyword evidence="6" id="KW-0493">Microtubule</keyword>
<evidence type="ECO:0000313" key="14">
    <source>
        <dbReference type="Proteomes" id="UP000007110"/>
    </source>
</evidence>
<proteinExistence type="inferred from homology"/>
<feature type="compositionally biased region" description="Basic residues" evidence="12">
    <location>
        <begin position="225"/>
        <end position="235"/>
    </location>
</feature>
<evidence type="ECO:0000256" key="12">
    <source>
        <dbReference type="SAM" id="MobiDB-lite"/>
    </source>
</evidence>
<reference evidence="14" key="1">
    <citation type="submission" date="2015-02" db="EMBL/GenBank/DDBJ databases">
        <title>Genome sequencing for Strongylocentrotus purpuratus.</title>
        <authorList>
            <person name="Murali S."/>
            <person name="Liu Y."/>
            <person name="Vee V."/>
            <person name="English A."/>
            <person name="Wang M."/>
            <person name="Skinner E."/>
            <person name="Han Y."/>
            <person name="Muzny D.M."/>
            <person name="Worley K.C."/>
            <person name="Gibbs R.A."/>
        </authorList>
    </citation>
    <scope>NUCLEOTIDE SEQUENCE</scope>
</reference>
<dbReference type="PANTHER" id="PTHR15874:SF1">
    <property type="entry name" value="NUCLEOLAR AND SPINDLE-ASSOCIATED PROTEIN 1"/>
    <property type="match status" value="1"/>
</dbReference>
<evidence type="ECO:0000256" key="6">
    <source>
        <dbReference type="ARBA" id="ARBA00022701"/>
    </source>
</evidence>
<evidence type="ECO:0000256" key="2">
    <source>
        <dbReference type="ARBA" id="ARBA00004186"/>
    </source>
</evidence>
<dbReference type="GO" id="GO:0072686">
    <property type="term" value="C:mitotic spindle"/>
    <property type="evidence" value="ECO:0000318"/>
    <property type="project" value="GO_Central"/>
</dbReference>
<name>A0A7M7RA88_STRPU</name>
<feature type="compositionally biased region" description="Basic and acidic residues" evidence="12">
    <location>
        <begin position="165"/>
        <end position="178"/>
    </location>
</feature>
<dbReference type="GO" id="GO:0040001">
    <property type="term" value="P:establishment of mitotic spindle localization"/>
    <property type="evidence" value="ECO:0000318"/>
    <property type="project" value="GO_Central"/>
</dbReference>
<feature type="region of interest" description="Disordered" evidence="12">
    <location>
        <begin position="603"/>
        <end position="633"/>
    </location>
</feature>
<feature type="compositionally biased region" description="Basic and acidic residues" evidence="12">
    <location>
        <begin position="380"/>
        <end position="400"/>
    </location>
</feature>
<keyword evidence="14" id="KW-1185">Reference proteome</keyword>
<feature type="compositionally biased region" description="Polar residues" evidence="12">
    <location>
        <begin position="431"/>
        <end position="441"/>
    </location>
</feature>
<comment type="subcellular location">
    <subcellularLocation>
        <location evidence="2">Cytoplasm</location>
        <location evidence="2">Cytoskeleton</location>
        <location evidence="2">Spindle</location>
    </subcellularLocation>
    <subcellularLocation>
        <location evidence="1">Nucleus</location>
    </subcellularLocation>
</comment>
<evidence type="ECO:0000313" key="13">
    <source>
        <dbReference type="EnsemblMetazoa" id="XP_782158"/>
    </source>
</evidence>
<dbReference type="GeneID" id="576796"/>
<evidence type="ECO:0000256" key="7">
    <source>
        <dbReference type="ARBA" id="ARBA00022776"/>
    </source>
</evidence>
<dbReference type="GO" id="GO:0005874">
    <property type="term" value="C:microtubule"/>
    <property type="evidence" value="ECO:0007669"/>
    <property type="project" value="UniProtKB-KW"/>
</dbReference>
<evidence type="ECO:0000256" key="10">
    <source>
        <dbReference type="ARBA" id="ARBA00023242"/>
    </source>
</evidence>
<dbReference type="GO" id="GO:0000281">
    <property type="term" value="P:mitotic cytokinesis"/>
    <property type="evidence" value="ECO:0000318"/>
    <property type="project" value="GO_Central"/>
</dbReference>
<keyword evidence="11" id="KW-0131">Cell cycle</keyword>
<evidence type="ECO:0000256" key="5">
    <source>
        <dbReference type="ARBA" id="ARBA00022618"/>
    </source>
</evidence>
<evidence type="ECO:0000256" key="11">
    <source>
        <dbReference type="ARBA" id="ARBA00023306"/>
    </source>
</evidence>
<dbReference type="InterPro" id="IPR026756">
    <property type="entry name" value="NuSAP"/>
</dbReference>
<dbReference type="FunCoup" id="A0A7M7RA88">
    <property type="interactions" value="1290"/>
</dbReference>
<dbReference type="GO" id="GO:0007076">
    <property type="term" value="P:mitotic chromosome condensation"/>
    <property type="evidence" value="ECO:0000318"/>
    <property type="project" value="GO_Central"/>
</dbReference>
<dbReference type="OrthoDB" id="3258416at2759"/>
<keyword evidence="5" id="KW-0132">Cell division</keyword>
<evidence type="ECO:0000256" key="8">
    <source>
        <dbReference type="ARBA" id="ARBA00023125"/>
    </source>
</evidence>
<feature type="compositionally biased region" description="Basic and acidic residues" evidence="12">
    <location>
        <begin position="101"/>
        <end position="112"/>
    </location>
</feature>
<evidence type="ECO:0000256" key="9">
    <source>
        <dbReference type="ARBA" id="ARBA00023212"/>
    </source>
</evidence>
<dbReference type="PANTHER" id="PTHR15874">
    <property type="entry name" value="NUCLEOLAR AND SPINDLE-ASSOCIATED PROTEIN 1"/>
    <property type="match status" value="1"/>
</dbReference>
<keyword evidence="9" id="KW-0206">Cytoskeleton</keyword>
<feature type="compositionally biased region" description="Low complexity" evidence="12">
    <location>
        <begin position="179"/>
        <end position="191"/>
    </location>
</feature>
<evidence type="ECO:0000256" key="3">
    <source>
        <dbReference type="ARBA" id="ARBA00009702"/>
    </source>
</evidence>
<dbReference type="RefSeq" id="XP_782158.4">
    <property type="nucleotide sequence ID" value="XM_777065.5"/>
</dbReference>
<feature type="region of interest" description="Disordered" evidence="12">
    <location>
        <begin position="486"/>
        <end position="547"/>
    </location>
</feature>
<feature type="compositionally biased region" description="Basic residues" evidence="12">
    <location>
        <begin position="148"/>
        <end position="164"/>
    </location>
</feature>
<feature type="compositionally biased region" description="Polar residues" evidence="12">
    <location>
        <begin position="122"/>
        <end position="138"/>
    </location>
</feature>
<comment type="similarity">
    <text evidence="3">Belongs to the NUSAP family.</text>
</comment>
<dbReference type="Pfam" id="PF16006">
    <property type="entry name" value="NUSAP"/>
    <property type="match status" value="1"/>
</dbReference>
<feature type="region of interest" description="Disordered" evidence="12">
    <location>
        <begin position="361"/>
        <end position="460"/>
    </location>
</feature>
<feature type="compositionally biased region" description="Polar residues" evidence="12">
    <location>
        <begin position="254"/>
        <end position="267"/>
    </location>
</feature>
<feature type="region of interest" description="Disordered" evidence="12">
    <location>
        <begin position="52"/>
        <end position="322"/>
    </location>
</feature>
<feature type="compositionally biased region" description="Basic residues" evidence="12">
    <location>
        <begin position="364"/>
        <end position="379"/>
    </location>
</feature>
<feature type="compositionally biased region" description="Basic residues" evidence="12">
    <location>
        <begin position="86"/>
        <end position="97"/>
    </location>
</feature>
<dbReference type="GO" id="GO:0005730">
    <property type="term" value="C:nucleolus"/>
    <property type="evidence" value="ECO:0000318"/>
    <property type="project" value="GO_Central"/>
</dbReference>
<evidence type="ECO:0000256" key="4">
    <source>
        <dbReference type="ARBA" id="ARBA00022490"/>
    </source>
</evidence>
<sequence length="633" mass="67610">MSNSYEMEELARMKRSELQKLAKQHGIKANMKTDGLIKALAAVVVGSNMEGNNIVPAASSEEEATTTSASSTEDQSEVEASEEKPKARRGRGRKQKNVKQTIKESPVKETKTDVVAGGDNAVVTTFPTPESESQTSSVTEDEVSPVAKKSKAKSKGRGRGRRGRQTKEEPVEEKKTEQEVAPVAAVISSPAKIPAVPGRRSRSLQRTSAVNEPTLPTPPNSGSSRKTKRAIRRTTHTPQPAAPAQPTPSTQTPNDAPSSNKRSSRGANKTPLTATPKTTPTAIKTTTEPKPRGSTGKRSASGSAGGKAKKVRRGTFDKSPAKEVAVEAAKSGSTLKDEIMAEIDRKVQIQVAKSKSCIPTRVQATKKKTPGKNWSKTHHGALDKMESIDSYLERKQRRAEAISASKKPRIPAKTKPVLKAAKSFNFASPKPGTTKSQTFNFASPKPTKATMPINPKSVNPKTVSFKVSKLKTPKKVILPSSVPAPAIDKRKATPGVRKSISALTPGSGVRKSIGGATPVNDRKSFGAARTPSRKSVGGAVTPFGKTAASATKPNNIFDIKASLSKPLAYKPHTGKLKPFGETQQNSPSNLSKAKALIKKPQLKGRDIRRAGNRMNRAQKRNDSYMANRGIAGC</sequence>
<accession>A0A7M7RA88</accession>
<organism evidence="13 14">
    <name type="scientific">Strongylocentrotus purpuratus</name>
    <name type="common">Purple sea urchin</name>
    <dbReference type="NCBI Taxonomy" id="7668"/>
    <lineage>
        <taxon>Eukaryota</taxon>
        <taxon>Metazoa</taxon>
        <taxon>Echinodermata</taxon>
        <taxon>Eleutherozoa</taxon>
        <taxon>Echinozoa</taxon>
        <taxon>Echinoidea</taxon>
        <taxon>Euechinoidea</taxon>
        <taxon>Echinacea</taxon>
        <taxon>Camarodonta</taxon>
        <taxon>Echinidea</taxon>
        <taxon>Strongylocentrotidae</taxon>
        <taxon>Strongylocentrotus</taxon>
    </lineage>
</organism>
<keyword evidence="10" id="KW-0539">Nucleus</keyword>
<keyword evidence="4" id="KW-0963">Cytoplasm</keyword>
<keyword evidence="7" id="KW-0498">Mitosis</keyword>
<dbReference type="GO" id="GO:0003677">
    <property type="term" value="F:DNA binding"/>
    <property type="evidence" value="ECO:0007669"/>
    <property type="project" value="UniProtKB-KW"/>
</dbReference>
<keyword evidence="8" id="KW-0238">DNA-binding</keyword>
<dbReference type="InParanoid" id="A0A7M7RA88"/>
<dbReference type="Proteomes" id="UP000007110">
    <property type="component" value="Unassembled WGS sequence"/>
</dbReference>
<reference evidence="13" key="2">
    <citation type="submission" date="2021-01" db="UniProtKB">
        <authorList>
            <consortium name="EnsemblMetazoa"/>
        </authorList>
    </citation>
    <scope>IDENTIFICATION</scope>
</reference>
<evidence type="ECO:0000256" key="1">
    <source>
        <dbReference type="ARBA" id="ARBA00004123"/>
    </source>
</evidence>
<dbReference type="AlphaFoldDB" id="A0A7M7RA88"/>
<dbReference type="OMA" id="WKPHKGK"/>
<protein>
    <submittedName>
        <fullName evidence="13">Uncharacterized protein</fullName>
    </submittedName>
</protein>